<dbReference type="KEGG" id="clup:CLUP02_03058"/>
<dbReference type="Proteomes" id="UP000830671">
    <property type="component" value="Chromosome 2"/>
</dbReference>
<dbReference type="RefSeq" id="XP_049139228.1">
    <property type="nucleotide sequence ID" value="XM_049282085.1"/>
</dbReference>
<feature type="region of interest" description="Disordered" evidence="1">
    <location>
        <begin position="77"/>
        <end position="125"/>
    </location>
</feature>
<accession>A0A9Q8WBU4</accession>
<name>A0A9Q8WBU4_9PEZI</name>
<dbReference type="AlphaFoldDB" id="A0A9Q8WBU4"/>
<protein>
    <submittedName>
        <fullName evidence="2">Uncharacterized protein</fullName>
    </submittedName>
</protein>
<dbReference type="EMBL" id="CP019474">
    <property type="protein sequence ID" value="UQC77589.1"/>
    <property type="molecule type" value="Genomic_DNA"/>
</dbReference>
<dbReference type="GeneID" id="73337095"/>
<evidence type="ECO:0000313" key="3">
    <source>
        <dbReference type="Proteomes" id="UP000830671"/>
    </source>
</evidence>
<reference evidence="2" key="1">
    <citation type="journal article" date="2021" name="Mol. Plant Microbe Interact.">
        <title>Complete Genome Sequence of the Plant-Pathogenic Fungus Colletotrichum lupini.</title>
        <authorList>
            <person name="Baroncelli R."/>
            <person name="Pensec F."/>
            <person name="Da Lio D."/>
            <person name="Boufleur T."/>
            <person name="Vicente I."/>
            <person name="Sarrocco S."/>
            <person name="Picot A."/>
            <person name="Baraldi E."/>
            <person name="Sukno S."/>
            <person name="Thon M."/>
            <person name="Le Floch G."/>
        </authorList>
    </citation>
    <scope>NUCLEOTIDE SEQUENCE</scope>
    <source>
        <strain evidence="2">IMI 504893</strain>
    </source>
</reference>
<feature type="compositionally biased region" description="Polar residues" evidence="1">
    <location>
        <begin position="94"/>
        <end position="106"/>
    </location>
</feature>
<proteinExistence type="predicted"/>
<evidence type="ECO:0000313" key="2">
    <source>
        <dbReference type="EMBL" id="UQC77589.1"/>
    </source>
</evidence>
<evidence type="ECO:0000256" key="1">
    <source>
        <dbReference type="SAM" id="MobiDB-lite"/>
    </source>
</evidence>
<keyword evidence="3" id="KW-1185">Reference proteome</keyword>
<sequence>MRGGNGAETYRRPPLAGLVVEIELMVKTKVTSSDDHANGSDQFYYPPYPAVLGSSSTTFGLDTGNVDQRSMSVSTCHYETKTGKGGLSQPPAERQQQPSLRTSQESSKVRHPHGMKVHWGSRGST</sequence>
<organism evidence="2 3">
    <name type="scientific">Colletotrichum lupini</name>
    <dbReference type="NCBI Taxonomy" id="145971"/>
    <lineage>
        <taxon>Eukaryota</taxon>
        <taxon>Fungi</taxon>
        <taxon>Dikarya</taxon>
        <taxon>Ascomycota</taxon>
        <taxon>Pezizomycotina</taxon>
        <taxon>Sordariomycetes</taxon>
        <taxon>Hypocreomycetidae</taxon>
        <taxon>Glomerellales</taxon>
        <taxon>Glomerellaceae</taxon>
        <taxon>Colletotrichum</taxon>
        <taxon>Colletotrichum acutatum species complex</taxon>
    </lineage>
</organism>
<gene>
    <name evidence="2" type="ORF">CLUP02_03058</name>
</gene>